<feature type="chain" id="PRO_5002367785" evidence="2">
    <location>
        <begin position="36"/>
        <end position="92"/>
    </location>
</feature>
<evidence type="ECO:0000313" key="4">
    <source>
        <dbReference type="Proteomes" id="UP000026962"/>
    </source>
</evidence>
<name>A0A0E0MBP5_ORYPU</name>
<evidence type="ECO:0000256" key="2">
    <source>
        <dbReference type="SAM" id="SignalP"/>
    </source>
</evidence>
<dbReference type="EnsemblPlants" id="OPUNC11G00800.1">
    <property type="protein sequence ID" value="OPUNC11G00800.1"/>
    <property type="gene ID" value="OPUNC11G00800"/>
</dbReference>
<dbReference type="AlphaFoldDB" id="A0A0E0MBP5"/>
<keyword evidence="4" id="KW-1185">Reference proteome</keyword>
<feature type="region of interest" description="Disordered" evidence="1">
    <location>
        <begin position="41"/>
        <end position="64"/>
    </location>
</feature>
<dbReference type="OMA" id="FAQHGSC"/>
<dbReference type="Gramene" id="OPUNC11G00800.1">
    <property type="protein sequence ID" value="OPUNC11G00800.1"/>
    <property type="gene ID" value="OPUNC11G00800"/>
</dbReference>
<dbReference type="HOGENOM" id="CLU_2336962_0_0_1"/>
<proteinExistence type="predicted"/>
<feature type="region of interest" description="Disordered" evidence="1">
    <location>
        <begin position="73"/>
        <end position="92"/>
    </location>
</feature>
<dbReference type="Proteomes" id="UP000026962">
    <property type="component" value="Chromosome 11"/>
</dbReference>
<protein>
    <submittedName>
        <fullName evidence="3">Uncharacterized protein</fullName>
    </submittedName>
</protein>
<organism evidence="3">
    <name type="scientific">Oryza punctata</name>
    <name type="common">Red rice</name>
    <dbReference type="NCBI Taxonomy" id="4537"/>
    <lineage>
        <taxon>Eukaryota</taxon>
        <taxon>Viridiplantae</taxon>
        <taxon>Streptophyta</taxon>
        <taxon>Embryophyta</taxon>
        <taxon>Tracheophyta</taxon>
        <taxon>Spermatophyta</taxon>
        <taxon>Magnoliopsida</taxon>
        <taxon>Liliopsida</taxon>
        <taxon>Poales</taxon>
        <taxon>Poaceae</taxon>
        <taxon>BOP clade</taxon>
        <taxon>Oryzoideae</taxon>
        <taxon>Oryzeae</taxon>
        <taxon>Oryzinae</taxon>
        <taxon>Oryza</taxon>
    </lineage>
</organism>
<keyword evidence="2" id="KW-0732">Signal</keyword>
<reference evidence="3" key="1">
    <citation type="submission" date="2015-04" db="UniProtKB">
        <authorList>
            <consortium name="EnsemblPlants"/>
        </authorList>
    </citation>
    <scope>IDENTIFICATION</scope>
</reference>
<evidence type="ECO:0000256" key="1">
    <source>
        <dbReference type="SAM" id="MobiDB-lite"/>
    </source>
</evidence>
<feature type="signal peptide" evidence="2">
    <location>
        <begin position="1"/>
        <end position="35"/>
    </location>
</feature>
<evidence type="ECO:0000313" key="3">
    <source>
        <dbReference type="EnsemblPlants" id="OPUNC11G00800.1"/>
    </source>
</evidence>
<accession>A0A0E0MBP5</accession>
<reference evidence="3" key="2">
    <citation type="submission" date="2018-05" db="EMBL/GenBank/DDBJ databases">
        <title>OpunRS2 (Oryza punctata Reference Sequence Version 2).</title>
        <authorList>
            <person name="Zhang J."/>
            <person name="Kudrna D."/>
            <person name="Lee S."/>
            <person name="Talag J."/>
            <person name="Welchert J."/>
            <person name="Wing R.A."/>
        </authorList>
    </citation>
    <scope>NUCLEOTIDE SEQUENCE [LARGE SCALE GENOMIC DNA]</scope>
</reference>
<sequence length="92" mass="10368">MMFLSSKNKSSSSSLLLFVLPLLLLLVFFAHHGSCSRPLLLPSPTMSPATPMQPQLKHESETEEQVVQQLRWLRSMKPRGRPQPSAPSKRTN</sequence>
<feature type="compositionally biased region" description="Polar residues" evidence="1">
    <location>
        <begin position="44"/>
        <end position="53"/>
    </location>
</feature>